<dbReference type="SUPFAM" id="SSF52540">
    <property type="entry name" value="P-loop containing nucleoside triphosphate hydrolases"/>
    <property type="match status" value="1"/>
</dbReference>
<accession>A0A067DCD4</accession>
<keyword evidence="4 6" id="KW-1133">Transmembrane helix</keyword>
<gene>
    <name evidence="8" type="ORF">CISIN_1g044411mg</name>
</gene>
<comment type="subcellular location">
    <subcellularLocation>
        <location evidence="1">Membrane</location>
        <topology evidence="1">Multi-pass membrane protein</topology>
    </subcellularLocation>
</comment>
<evidence type="ECO:0000256" key="5">
    <source>
        <dbReference type="ARBA" id="ARBA00023136"/>
    </source>
</evidence>
<keyword evidence="9" id="KW-1185">Reference proteome</keyword>
<evidence type="ECO:0000256" key="2">
    <source>
        <dbReference type="ARBA" id="ARBA00022448"/>
    </source>
</evidence>
<dbReference type="PANTHER" id="PTHR19241">
    <property type="entry name" value="ATP-BINDING CASSETTE TRANSPORTER"/>
    <property type="match status" value="1"/>
</dbReference>
<dbReference type="GO" id="GO:0005886">
    <property type="term" value="C:plasma membrane"/>
    <property type="evidence" value="ECO:0007669"/>
    <property type="project" value="UniProtKB-ARBA"/>
</dbReference>
<proteinExistence type="predicted"/>
<keyword evidence="2" id="KW-0813">Transport</keyword>
<dbReference type="GO" id="GO:0140359">
    <property type="term" value="F:ABC-type transporter activity"/>
    <property type="evidence" value="ECO:0007669"/>
    <property type="project" value="InterPro"/>
</dbReference>
<dbReference type="Pfam" id="PF01061">
    <property type="entry name" value="ABC2_membrane"/>
    <property type="match status" value="1"/>
</dbReference>
<feature type="domain" description="ABC-2 type transporter transmembrane" evidence="7">
    <location>
        <begin position="277"/>
        <end position="362"/>
    </location>
</feature>
<evidence type="ECO:0000259" key="7">
    <source>
        <dbReference type="Pfam" id="PF01061"/>
    </source>
</evidence>
<feature type="non-terminal residue" evidence="8">
    <location>
        <position position="363"/>
    </location>
</feature>
<dbReference type="Gene3D" id="3.40.50.300">
    <property type="entry name" value="P-loop containing nucleotide triphosphate hydrolases"/>
    <property type="match status" value="1"/>
</dbReference>
<name>A0A067DCD4_CITSI</name>
<evidence type="ECO:0000256" key="4">
    <source>
        <dbReference type="ARBA" id="ARBA00022989"/>
    </source>
</evidence>
<evidence type="ECO:0000256" key="3">
    <source>
        <dbReference type="ARBA" id="ARBA00022692"/>
    </source>
</evidence>
<evidence type="ECO:0000313" key="8">
    <source>
        <dbReference type="EMBL" id="KDO39185.1"/>
    </source>
</evidence>
<protein>
    <recommendedName>
        <fullName evidence="7">ABC-2 type transporter transmembrane domain-containing protein</fullName>
    </recommendedName>
</protein>
<feature type="transmembrane region" description="Helical" evidence="6">
    <location>
        <begin position="326"/>
        <end position="345"/>
    </location>
</feature>
<evidence type="ECO:0000256" key="6">
    <source>
        <dbReference type="SAM" id="Phobius"/>
    </source>
</evidence>
<organism evidence="8 9">
    <name type="scientific">Citrus sinensis</name>
    <name type="common">Sweet orange</name>
    <name type="synonym">Citrus aurantium var. sinensis</name>
    <dbReference type="NCBI Taxonomy" id="2711"/>
    <lineage>
        <taxon>Eukaryota</taxon>
        <taxon>Viridiplantae</taxon>
        <taxon>Streptophyta</taxon>
        <taxon>Embryophyta</taxon>
        <taxon>Tracheophyta</taxon>
        <taxon>Spermatophyta</taxon>
        <taxon>Magnoliopsida</taxon>
        <taxon>eudicotyledons</taxon>
        <taxon>Gunneridae</taxon>
        <taxon>Pentapetalae</taxon>
        <taxon>rosids</taxon>
        <taxon>malvids</taxon>
        <taxon>Sapindales</taxon>
        <taxon>Rutaceae</taxon>
        <taxon>Aurantioideae</taxon>
        <taxon>Citrus</taxon>
    </lineage>
</organism>
<evidence type="ECO:0000256" key="1">
    <source>
        <dbReference type="ARBA" id="ARBA00004141"/>
    </source>
</evidence>
<reference evidence="8 9" key="1">
    <citation type="submission" date="2014-04" db="EMBL/GenBank/DDBJ databases">
        <authorList>
            <consortium name="International Citrus Genome Consortium"/>
            <person name="Gmitter F."/>
            <person name="Chen C."/>
            <person name="Farmerie W."/>
            <person name="Harkins T."/>
            <person name="Desany B."/>
            <person name="Mohiuddin M."/>
            <person name="Kodira C."/>
            <person name="Borodovsky M."/>
            <person name="Lomsadze A."/>
            <person name="Burns P."/>
            <person name="Jenkins J."/>
            <person name="Prochnik S."/>
            <person name="Shu S."/>
            <person name="Chapman J."/>
            <person name="Pitluck S."/>
            <person name="Schmutz J."/>
            <person name="Rokhsar D."/>
        </authorList>
    </citation>
    <scope>NUCLEOTIDE SEQUENCE</scope>
</reference>
<keyword evidence="5 6" id="KW-0472">Membrane</keyword>
<dbReference type="AlphaFoldDB" id="A0A067DCD4"/>
<feature type="transmembrane region" description="Helical" evidence="6">
    <location>
        <begin position="293"/>
        <end position="314"/>
    </location>
</feature>
<evidence type="ECO:0000313" key="9">
    <source>
        <dbReference type="Proteomes" id="UP000027120"/>
    </source>
</evidence>
<dbReference type="InterPro" id="IPR027417">
    <property type="entry name" value="P-loop_NTPase"/>
</dbReference>
<dbReference type="InterPro" id="IPR013525">
    <property type="entry name" value="ABC2_TM"/>
</dbReference>
<sequence>MSSLNDRIGFGLSVTGEFVPQKLSAYVSQYDLHIPEMTVRETLDFSTYCQGVGSRADILLELSGREEEARIIPDPDIDTYMKTDYNLKILGLDICADTLVGDAIRRGISGGQKRRLTTGEMLVGPIKAMFMDKITNGLDISTSFQIVTCLQHLAHITDATILISLLQPSPETFDLFDDIILMAEGKILYHGPRKVCPDRKAVADFVLEVISRKDQAQYWFHNELPHSFVPVDMFHKKFKESPFGKKLEEDLSELYDKSESKKRSVSFAVFSLSRWEVFKACMSRELLLAKRNYFLYLFKTIQIIIIATMTMTLFLRTGMEVDVFHANYFMGSLFYALVILIVDGISEIPMTLERLAVFYKQKE</sequence>
<keyword evidence="3 6" id="KW-0812">Transmembrane</keyword>
<dbReference type="Proteomes" id="UP000027120">
    <property type="component" value="Unassembled WGS sequence"/>
</dbReference>
<dbReference type="EMBL" id="KK786863">
    <property type="protein sequence ID" value="KDO39185.1"/>
    <property type="molecule type" value="Genomic_DNA"/>
</dbReference>